<dbReference type="RefSeq" id="WP_104712508.1">
    <property type="nucleotide sequence ID" value="NZ_PTRA01000001.1"/>
</dbReference>
<dbReference type="SUPFAM" id="SSF53649">
    <property type="entry name" value="Alkaline phosphatase-like"/>
    <property type="match status" value="1"/>
</dbReference>
<protein>
    <submittedName>
        <fullName evidence="7">Alkaline phosphatase family protein</fullName>
    </submittedName>
</protein>
<evidence type="ECO:0000256" key="1">
    <source>
        <dbReference type="ARBA" id="ARBA00022553"/>
    </source>
</evidence>
<name>A0A2S7IRM2_9BACT</name>
<dbReference type="PIRSF" id="PIRSF031924">
    <property type="entry name" value="Pi-irrepressible_AP"/>
    <property type="match status" value="1"/>
</dbReference>
<dbReference type="CDD" id="cd16016">
    <property type="entry name" value="AP-SPAP"/>
    <property type="match status" value="1"/>
</dbReference>
<feature type="chain" id="PRO_5015411275" evidence="6">
    <location>
        <begin position="20"/>
        <end position="550"/>
    </location>
</feature>
<organism evidence="7 8">
    <name type="scientific">Siphonobacter curvatus</name>
    <dbReference type="NCBI Taxonomy" id="2094562"/>
    <lineage>
        <taxon>Bacteria</taxon>
        <taxon>Pseudomonadati</taxon>
        <taxon>Bacteroidota</taxon>
        <taxon>Cytophagia</taxon>
        <taxon>Cytophagales</taxon>
        <taxon>Cytophagaceae</taxon>
        <taxon>Siphonobacter</taxon>
    </lineage>
</organism>
<sequence>MHSFKLSFLLLLSPLLLVAQTKKSVQRTMPDRPKLVVGIVVDQMRYDFLFRYSEKYGKGGFKRLLGEGFNCAYTHYNYMPTITAPGHTSIYTGSVPAIHGIVGNDWFDRSLGRDVYCTEDTTVVTAGNNPSPAGRMSPRNVLASTITDQLKIATNFKSKVIGVSQKDRGAIIPAGHTADGAYWFDSRDGSFITSTFYMKDVPQWVKDFNAKKLANKYLEKPWTTLLPIEQYTESTADDMPYEQPIPGEKKPVFPHEVGGTFQGFYENFRKTPFGNSITKDFAIEALKNEKLGKGSVTDFLAVSFSSTDYVGHSFGPNSIETQDTYLRLDKDIEELLTFLDSWVGKENVLVFLSADHGVADVWGFSNEHHIAAGSLDKVTVKARDVLNKAYGEADWIQYYGNYQLYLNPAVLKAKKLTYSDVYPMLRDSIVQMKGVANFINLHSLEAVSMNDNQAYFVKNGYHPRRGGDFMLVSEPGWQDGYTKAGTGHGTLYNYDSHVPCLFYGWKIPHGRTGASTHVADIAATVSYLLDILEPSGCVGKPVLDMVGQIK</sequence>
<feature type="binding site" evidence="5">
    <location>
        <position position="104"/>
    </location>
    <ligand>
        <name>substrate</name>
    </ligand>
</feature>
<keyword evidence="8" id="KW-1185">Reference proteome</keyword>
<proteinExistence type="predicted"/>
<dbReference type="PANTHER" id="PTHR10151">
    <property type="entry name" value="ECTONUCLEOTIDE PYROPHOSPHATASE/PHOSPHODIESTERASE"/>
    <property type="match status" value="1"/>
</dbReference>
<evidence type="ECO:0000256" key="5">
    <source>
        <dbReference type="PIRSR" id="PIRSR031924-51"/>
    </source>
</evidence>
<feature type="binding site" evidence="5">
    <location>
        <begin position="166"/>
        <end position="168"/>
    </location>
    <ligand>
        <name>substrate</name>
    </ligand>
</feature>
<keyword evidence="2" id="KW-0479">Metal-binding</keyword>
<keyword evidence="1 4" id="KW-0597">Phosphoprotein</keyword>
<reference evidence="8" key="1">
    <citation type="submission" date="2018-02" db="EMBL/GenBank/DDBJ databases">
        <title>Genome sequencing of Solimonas sp. HR-BB.</title>
        <authorList>
            <person name="Lee Y."/>
            <person name="Jeon C.O."/>
        </authorList>
    </citation>
    <scope>NUCLEOTIDE SEQUENCE [LARGE SCALE GENOMIC DNA]</scope>
    <source>
        <strain evidence="8">HR-U</strain>
    </source>
</reference>
<feature type="signal peptide" evidence="6">
    <location>
        <begin position="1"/>
        <end position="19"/>
    </location>
</feature>
<dbReference type="GO" id="GO:0004035">
    <property type="term" value="F:alkaline phosphatase activity"/>
    <property type="evidence" value="ECO:0007669"/>
    <property type="project" value="InterPro"/>
</dbReference>
<dbReference type="Gene3D" id="3.30.1360.150">
    <property type="match status" value="1"/>
</dbReference>
<evidence type="ECO:0000256" key="3">
    <source>
        <dbReference type="ARBA" id="ARBA00022729"/>
    </source>
</evidence>
<dbReference type="EMBL" id="PTRA01000001">
    <property type="protein sequence ID" value="PQA60332.1"/>
    <property type="molecule type" value="Genomic_DNA"/>
</dbReference>
<feature type="active site" description="Phosphothreonine intermediate" evidence="4">
    <location>
        <position position="83"/>
    </location>
</feature>
<keyword evidence="3 6" id="KW-0732">Signal</keyword>
<evidence type="ECO:0000256" key="2">
    <source>
        <dbReference type="ARBA" id="ARBA00022723"/>
    </source>
</evidence>
<accession>A0A2S7IRM2</accession>
<evidence type="ECO:0000256" key="4">
    <source>
        <dbReference type="PIRSR" id="PIRSR031924-50"/>
    </source>
</evidence>
<gene>
    <name evidence="7" type="ORF">C5O19_12150</name>
</gene>
<dbReference type="OrthoDB" id="9766127at2"/>
<dbReference type="NCBIfam" id="NF042991">
    <property type="entry name" value="alk_phos_PafA"/>
    <property type="match status" value="1"/>
</dbReference>
<dbReference type="Proteomes" id="UP000239590">
    <property type="component" value="Unassembled WGS sequence"/>
</dbReference>
<dbReference type="InterPro" id="IPR026263">
    <property type="entry name" value="Alkaline_phosphatase_prok"/>
</dbReference>
<dbReference type="PANTHER" id="PTHR10151:SF120">
    <property type="entry name" value="BIS(5'-ADENOSYL)-TRIPHOSPHATASE"/>
    <property type="match status" value="1"/>
</dbReference>
<evidence type="ECO:0000256" key="6">
    <source>
        <dbReference type="SAM" id="SignalP"/>
    </source>
</evidence>
<comment type="caution">
    <text evidence="7">The sequence shown here is derived from an EMBL/GenBank/DDBJ whole genome shotgun (WGS) entry which is preliminary data.</text>
</comment>
<dbReference type="Gene3D" id="3.40.720.10">
    <property type="entry name" value="Alkaline Phosphatase, subunit A"/>
    <property type="match status" value="1"/>
</dbReference>
<dbReference type="AlphaFoldDB" id="A0A2S7IRM2"/>
<dbReference type="GO" id="GO:0046872">
    <property type="term" value="F:metal ion binding"/>
    <property type="evidence" value="ECO:0007669"/>
    <property type="project" value="UniProtKB-KW"/>
</dbReference>
<evidence type="ECO:0000313" key="8">
    <source>
        <dbReference type="Proteomes" id="UP000239590"/>
    </source>
</evidence>
<dbReference type="InterPro" id="IPR017850">
    <property type="entry name" value="Alkaline_phosphatase_core_sf"/>
</dbReference>
<dbReference type="InterPro" id="IPR002591">
    <property type="entry name" value="Phosphodiest/P_Trfase"/>
</dbReference>
<evidence type="ECO:0000313" key="7">
    <source>
        <dbReference type="EMBL" id="PQA60332.1"/>
    </source>
</evidence>
<dbReference type="Pfam" id="PF01663">
    <property type="entry name" value="Phosphodiest"/>
    <property type="match status" value="1"/>
</dbReference>